<dbReference type="Gene3D" id="3.40.30.10">
    <property type="entry name" value="Glutaredoxin"/>
    <property type="match status" value="1"/>
</dbReference>
<keyword evidence="7" id="KW-0732">Signal</keyword>
<dbReference type="InterPro" id="IPR013766">
    <property type="entry name" value="Thioredoxin_domain"/>
</dbReference>
<dbReference type="Proteomes" id="UP000239735">
    <property type="component" value="Unassembled WGS sequence"/>
</dbReference>
<feature type="chain" id="PRO_5014608285" evidence="7">
    <location>
        <begin position="36"/>
        <end position="316"/>
    </location>
</feature>
<dbReference type="InterPro" id="IPR003782">
    <property type="entry name" value="SCO1/SenC"/>
</dbReference>
<feature type="binding site" evidence="3">
    <location>
        <position position="108"/>
    </location>
    <ligand>
        <name>Cu cation</name>
        <dbReference type="ChEBI" id="CHEBI:23378"/>
    </ligand>
</feature>
<evidence type="ECO:0000256" key="1">
    <source>
        <dbReference type="ARBA" id="ARBA00010996"/>
    </source>
</evidence>
<dbReference type="GO" id="GO:0046872">
    <property type="term" value="F:metal ion binding"/>
    <property type="evidence" value="ECO:0007669"/>
    <property type="project" value="UniProtKB-KW"/>
</dbReference>
<dbReference type="AlphaFoldDB" id="A0A2N9LCG3"/>
<name>A0A2N9LCG3_9BACT</name>
<protein>
    <submittedName>
        <fullName evidence="9">Electron transport protein SCO1/SenC</fullName>
    </submittedName>
</protein>
<organism evidence="9 10">
    <name type="scientific">Candidatus Sulfuritelmatomonas gaucii</name>
    <dbReference type="NCBI Taxonomy" id="2043161"/>
    <lineage>
        <taxon>Bacteria</taxon>
        <taxon>Pseudomonadati</taxon>
        <taxon>Acidobacteriota</taxon>
        <taxon>Terriglobia</taxon>
        <taxon>Terriglobales</taxon>
        <taxon>Acidobacteriaceae</taxon>
        <taxon>Candidatus Sulfuritelmatomonas</taxon>
    </lineage>
</organism>
<dbReference type="InterPro" id="IPR036249">
    <property type="entry name" value="Thioredoxin-like_sf"/>
</dbReference>
<dbReference type="Pfam" id="PF02630">
    <property type="entry name" value="SCO1-SenC"/>
    <property type="match status" value="1"/>
</dbReference>
<evidence type="ECO:0000313" key="10">
    <source>
        <dbReference type="Proteomes" id="UP000239735"/>
    </source>
</evidence>
<feature type="disulfide bond" description="Redox-active" evidence="4">
    <location>
        <begin position="108"/>
        <end position="112"/>
    </location>
</feature>
<keyword evidence="4" id="KW-1015">Disulfide bond</keyword>
<evidence type="ECO:0000256" key="5">
    <source>
        <dbReference type="SAM" id="MobiDB-lite"/>
    </source>
</evidence>
<dbReference type="PANTHER" id="PTHR12151">
    <property type="entry name" value="ELECTRON TRANSPORT PROTIN SCO1/SENC FAMILY MEMBER"/>
    <property type="match status" value="1"/>
</dbReference>
<keyword evidence="6" id="KW-1133">Transmembrane helix</keyword>
<feature type="transmembrane region" description="Helical" evidence="6">
    <location>
        <begin position="273"/>
        <end position="293"/>
    </location>
</feature>
<evidence type="ECO:0000256" key="7">
    <source>
        <dbReference type="SAM" id="SignalP"/>
    </source>
</evidence>
<feature type="compositionally biased region" description="Polar residues" evidence="5">
    <location>
        <begin position="45"/>
        <end position="56"/>
    </location>
</feature>
<dbReference type="EMBL" id="OKRB01000086">
    <property type="protein sequence ID" value="SPE20970.1"/>
    <property type="molecule type" value="Genomic_DNA"/>
</dbReference>
<accession>A0A2N9LCG3</accession>
<keyword evidence="3" id="KW-0479">Metal-binding</keyword>
<dbReference type="CDD" id="cd02968">
    <property type="entry name" value="SCO"/>
    <property type="match status" value="1"/>
</dbReference>
<keyword evidence="6" id="KW-0472">Membrane</keyword>
<dbReference type="PROSITE" id="PS51352">
    <property type="entry name" value="THIOREDOXIN_2"/>
    <property type="match status" value="1"/>
</dbReference>
<reference evidence="10" key="1">
    <citation type="submission" date="2018-02" db="EMBL/GenBank/DDBJ databases">
        <authorList>
            <person name="Hausmann B."/>
        </authorList>
    </citation>
    <scope>NUCLEOTIDE SEQUENCE [LARGE SCALE GENOMIC DNA]</scope>
    <source>
        <strain evidence="10">Peat soil MAG SbA5</strain>
    </source>
</reference>
<evidence type="ECO:0000313" key="9">
    <source>
        <dbReference type="EMBL" id="SPE20970.1"/>
    </source>
</evidence>
<dbReference type="PANTHER" id="PTHR12151:SF8">
    <property type="entry name" value="THIOREDOXIN DOMAIN-CONTAINING PROTEIN"/>
    <property type="match status" value="1"/>
</dbReference>
<evidence type="ECO:0000256" key="3">
    <source>
        <dbReference type="PIRSR" id="PIRSR603782-1"/>
    </source>
</evidence>
<feature type="domain" description="Thioredoxin" evidence="8">
    <location>
        <begin position="45"/>
        <end position="242"/>
    </location>
</feature>
<feature type="binding site" evidence="3">
    <location>
        <position position="112"/>
    </location>
    <ligand>
        <name>Cu cation</name>
        <dbReference type="ChEBI" id="CHEBI:23378"/>
    </ligand>
</feature>
<feature type="binding site" evidence="3">
    <location>
        <position position="206"/>
    </location>
    <ligand>
        <name>Cu cation</name>
        <dbReference type="ChEBI" id="CHEBI:23378"/>
    </ligand>
</feature>
<feature type="signal peptide" evidence="7">
    <location>
        <begin position="1"/>
        <end position="35"/>
    </location>
</feature>
<keyword evidence="6" id="KW-0812">Transmembrane</keyword>
<evidence type="ECO:0000259" key="8">
    <source>
        <dbReference type="PROSITE" id="PS51352"/>
    </source>
</evidence>
<evidence type="ECO:0000256" key="4">
    <source>
        <dbReference type="PIRSR" id="PIRSR603782-2"/>
    </source>
</evidence>
<evidence type="ECO:0000256" key="2">
    <source>
        <dbReference type="ARBA" id="ARBA00023008"/>
    </source>
</evidence>
<dbReference type="SUPFAM" id="SSF52833">
    <property type="entry name" value="Thioredoxin-like"/>
    <property type="match status" value="1"/>
</dbReference>
<sequence>MQLRSTIRKCRRGAAVATAGMIVLILGATLAAAQASNYGDKGLPASNTQPAPSNDQPPAILNGVGIDQHLNTQLPLNLTFTDDAGRQVALGSYFGKKPAILALVYYRCPMLCSEELDGLTSALEMVRFVPGKDFNIVVVSIDPTEGTDLAAEKKRTYLKRYGHPETADGWHFLTGTQANIDALTQAVGFRYVKLKVPGSDLTQYAHASSIQIVTPQGKLAQYYMGVEYSPKDMLLGLDEASSNKIGSPVDNILTYCYHYNPASNTHDLIISRVVQLGGLVTLVLLGGFMLMMFRRDARHDHALGTGPHGAPKRVNG</sequence>
<proteinExistence type="inferred from homology"/>
<comment type="similarity">
    <text evidence="1">Belongs to the SCO1/2 family.</text>
</comment>
<keyword evidence="2 3" id="KW-0186">Copper</keyword>
<gene>
    <name evidence="9" type="primary">sco</name>
    <name evidence="9" type="ORF">SBA5_30175</name>
</gene>
<evidence type="ECO:0000256" key="6">
    <source>
        <dbReference type="SAM" id="Phobius"/>
    </source>
</evidence>
<feature type="region of interest" description="Disordered" evidence="5">
    <location>
        <begin position="42"/>
        <end position="62"/>
    </location>
</feature>